<dbReference type="GO" id="GO:0003676">
    <property type="term" value="F:nucleic acid binding"/>
    <property type="evidence" value="ECO:0007669"/>
    <property type="project" value="InterPro"/>
</dbReference>
<dbReference type="SUPFAM" id="SSF50249">
    <property type="entry name" value="Nucleic acid-binding proteins"/>
    <property type="match status" value="1"/>
</dbReference>
<evidence type="ECO:0000256" key="4">
    <source>
        <dbReference type="ARBA" id="ARBA00009210"/>
    </source>
</evidence>
<dbReference type="InterPro" id="IPR036175">
    <property type="entry name" value="Sec23/24_helical_dom_sf"/>
</dbReference>
<reference evidence="23 24" key="1">
    <citation type="submission" date="2017-12" db="EMBL/GenBank/DDBJ databases">
        <title>Genome Sequence of a Multidrug-Resistant Candida haemulonii Isolate from a Patient with Chronic Leg Ulcers in Israel.</title>
        <authorList>
            <person name="Chow N.A."/>
            <person name="Gade L."/>
            <person name="Batra D."/>
            <person name="Rowe L.A."/>
            <person name="Ben-Ami R."/>
            <person name="Loparev V.N."/>
            <person name="Litvintseva A.P."/>
        </authorList>
    </citation>
    <scope>NUCLEOTIDE SEQUENCE [LARGE SCALE GENOMIC DNA]</scope>
    <source>
        <strain evidence="23 24">B11899</strain>
    </source>
</reference>
<dbReference type="CDD" id="cd04322">
    <property type="entry name" value="LysRS_N"/>
    <property type="match status" value="1"/>
</dbReference>
<keyword evidence="14" id="KW-0931">ER-Golgi transport</keyword>
<evidence type="ECO:0000256" key="18">
    <source>
        <dbReference type="ARBA" id="ARBA00023146"/>
    </source>
</evidence>
<dbReference type="InterPro" id="IPR007123">
    <property type="entry name" value="Gelsolin-like_dom"/>
</dbReference>
<dbReference type="GO" id="GO:0070971">
    <property type="term" value="C:endoplasmic reticulum exit site"/>
    <property type="evidence" value="ECO:0007669"/>
    <property type="project" value="TreeGrafter"/>
</dbReference>
<evidence type="ECO:0000256" key="15">
    <source>
        <dbReference type="ARBA" id="ARBA00022927"/>
    </source>
</evidence>
<keyword evidence="10" id="KW-0547">Nucleotide-binding</keyword>
<dbReference type="InterPro" id="IPR006896">
    <property type="entry name" value="Sec23/24_trunk_dom"/>
</dbReference>
<dbReference type="GeneID" id="37009265"/>
<dbReference type="Pfam" id="PF01336">
    <property type="entry name" value="tRNA_anti-codon"/>
    <property type="match status" value="1"/>
</dbReference>
<dbReference type="GO" id="GO:0006886">
    <property type="term" value="P:intracellular protein transport"/>
    <property type="evidence" value="ECO:0007669"/>
    <property type="project" value="InterPro"/>
</dbReference>
<dbReference type="Proteomes" id="UP000244309">
    <property type="component" value="Unassembled WGS sequence"/>
</dbReference>
<comment type="function">
    <text evidence="20">Component of the coat protein complex II (COPII) which promotes the formation of transport vesicles from the endoplasmic reticulum (ER). The coat has two main functions, the physical deformation of the endoplasmic reticulum membrane into vesicles and the selection of cargo molecules.</text>
</comment>
<name>A0A2V1B0K2_9ASCO</name>
<keyword evidence="13" id="KW-0067">ATP-binding</keyword>
<evidence type="ECO:0000256" key="17">
    <source>
        <dbReference type="ARBA" id="ARBA00023136"/>
    </source>
</evidence>
<dbReference type="SUPFAM" id="SSF82754">
    <property type="entry name" value="C-terminal, gelsolin-like domain of Sec23/24"/>
    <property type="match status" value="1"/>
</dbReference>
<evidence type="ECO:0000256" key="21">
    <source>
        <dbReference type="ARBA" id="ARBA00030563"/>
    </source>
</evidence>
<dbReference type="VEuPathDB" id="FungiDB:CXQ85_003935"/>
<keyword evidence="24" id="KW-1185">Reference proteome</keyword>
<dbReference type="InterPro" id="IPR045864">
    <property type="entry name" value="aa-tRNA-synth_II/BPL/LPL"/>
</dbReference>
<sequence length="1322" mass="148490">MLLRSRSHISRAALRLSKSSRAYSTDEVAKYAQRKSIVAQNPSQYYPPIGSTRSDRPVLRVNEFVDKFQTTNFDELPLKRLPDTVQLEGRVTSVRRAGRALFFLDIVQDDTEVQICASNKLLGDMDKEEFSEIHSSIRKGDHISCVGFPSVTNVGELTLKVNTPIKVCSPCLNLATLPNKVQDRSLINSDRVMNYLVNPESKERILVKAAVTQAIRNFLNDRDFTEVSTPLVAGAGTGANAEPFYTESKAMPEEKLQLRVAPELWLKKLVIGGFDKVFEIGPNFRNEGIDATHNPEFMTCEFYRSFTSLAELMKLTEQIIGHIYEELSKKQLNIRVLTKTLPELEPLRSPEYDKYEFIPTVEQRTGVRFPSELSIESLMDYHRTIGLTLPATKSPASLLDNLSGNLLETISLKKPNTPIFIYNQPALMSPLAKSATVDYDGRSYEVSMRFELFINGKEYVNSYEEENSPFAQADKFQLQQQAKADYNDKESLIPDWNYVQSMEYGLPPTGGWGCGIDRLSMLFSGTSRIEDVLTFGVLKDVMEFEEKEDIDGLRLSWHNLPKSRLQSQHNIVPLTAFYTPYNDKSPVRRLGISHMQQCRQCRAILNPYVTIKPNQPEVWHCQFCGFGNRLTVSEDGSYSSALLPESTTVEYATGQDVTVAFAQLKESILLSLSYLPSHALVGIVTFGKHVQLHDLSVPNRSYTFNGSKEYELKTIETILGLNVGMAAQRQNAQLSSVAQRFLQPVEFAEYQLSTIIDRLQNNAFPQISPNHRPERATGCAVNVSTLVLQAILGKGNSAGGHLMCFIGGIATYGPAKVVGTALKEPIRSHHDIEKTSHTTIPNLANGVAKVDLSLYKSAKAFYEKIARALVDMGICCDIFIGSYDQIGLHEMDEISTATGGVVVMSDSFSTAIFKQSLIKFLRRESADEETEELGIEMALNATLECRITSDLQIQGLIGHATALPLRKDNTFINSSVSPQSIGQGNTNAWKLCGVNPQSTYAIYFDKLDSPQPGHAFIQFSFHYQHPSGEKRLRVTTTPLAVIADTDLVNMEAGFDQEAAFMSIARSSIDKLQTQVFNSTKTIYDHTDVVKHLDKILVDFCARFGVYQKKQLDSFCLSSKYSLLPQFMYHLRRSPFIRVFNNSPDETSFLRHVFMHEDVNNSLIMIQPSLLSYDIDTFGAEDPETGEPNTDPEAVLLDSMSLGVTKILLLDTFFQILIYHGTTVAQWRKANYHNMEGYEHFKEFLEAPKEEALEILKDRFPLPRFIDCDDGGSQARFLMAKLNPSTSYSTNPNHMYGGQFDVMTDDTSLQSFMMHIQRLAVSR</sequence>
<dbReference type="InterPro" id="IPR018149">
    <property type="entry name" value="Lys-tRNA-synth_II_C"/>
</dbReference>
<dbReference type="PANTHER" id="PTHR11141">
    <property type="entry name" value="PROTEIN TRANSPORT PROTEIN SEC23"/>
    <property type="match status" value="1"/>
</dbReference>
<dbReference type="PANTHER" id="PTHR11141:SF0">
    <property type="entry name" value="PROTEIN TRANSPORT PROTEIN SEC23"/>
    <property type="match status" value="1"/>
</dbReference>
<keyword evidence="12" id="KW-0862">Zinc</keyword>
<dbReference type="SUPFAM" id="SSF53300">
    <property type="entry name" value="vWA-like"/>
    <property type="match status" value="1"/>
</dbReference>
<dbReference type="Gene3D" id="1.20.120.730">
    <property type="entry name" value="Sec23/Sec24 helical domain"/>
    <property type="match status" value="1"/>
</dbReference>
<dbReference type="PRINTS" id="PR00982">
    <property type="entry name" value="TRNASYNTHLYS"/>
</dbReference>
<evidence type="ECO:0000256" key="2">
    <source>
        <dbReference type="ARBA" id="ARBA00004299"/>
    </source>
</evidence>
<dbReference type="InterPro" id="IPR006195">
    <property type="entry name" value="aa-tRNA-synth_II"/>
</dbReference>
<dbReference type="RefSeq" id="XP_025344585.1">
    <property type="nucleotide sequence ID" value="XM_025487569.1"/>
</dbReference>
<dbReference type="Gene3D" id="3.40.50.410">
    <property type="entry name" value="von Willebrand factor, type A domain"/>
    <property type="match status" value="1"/>
</dbReference>
<dbReference type="GO" id="GO:0004824">
    <property type="term" value="F:lysine-tRNA ligase activity"/>
    <property type="evidence" value="ECO:0007669"/>
    <property type="project" value="InterPro"/>
</dbReference>
<keyword evidence="16" id="KW-0333">Golgi apparatus</keyword>
<dbReference type="GO" id="GO:0008270">
    <property type="term" value="F:zinc ion binding"/>
    <property type="evidence" value="ECO:0007669"/>
    <property type="project" value="InterPro"/>
</dbReference>
<gene>
    <name evidence="23" type="ORF">CXQ85_003935</name>
</gene>
<evidence type="ECO:0000256" key="11">
    <source>
        <dbReference type="ARBA" id="ARBA00022824"/>
    </source>
</evidence>
<dbReference type="GO" id="GO:0090110">
    <property type="term" value="P:COPII-coated vesicle cargo loading"/>
    <property type="evidence" value="ECO:0007669"/>
    <property type="project" value="TreeGrafter"/>
</dbReference>
<dbReference type="InterPro" id="IPR012990">
    <property type="entry name" value="Beta-sandwich_Sec23_24"/>
</dbReference>
<feature type="domain" description="Aminoacyl-transfer RNA synthetases class-II family profile" evidence="22">
    <location>
        <begin position="207"/>
        <end position="561"/>
    </location>
</feature>
<evidence type="ECO:0000259" key="22">
    <source>
        <dbReference type="PROSITE" id="PS50862"/>
    </source>
</evidence>
<keyword evidence="17" id="KW-0472">Membrane</keyword>
<comment type="similarity">
    <text evidence="4">Belongs to the SEC23/SEC24 family. SEC23 subfamily.</text>
</comment>
<keyword evidence="18" id="KW-0030">Aminoacyl-tRNA synthetase</keyword>
<evidence type="ECO:0000256" key="3">
    <source>
        <dbReference type="ARBA" id="ARBA00004397"/>
    </source>
</evidence>
<dbReference type="SUPFAM" id="SSF55681">
    <property type="entry name" value="Class II aaRS and biotin synthetases"/>
    <property type="match status" value="1"/>
</dbReference>
<dbReference type="InterPro" id="IPR004365">
    <property type="entry name" value="NA-bd_OB_tRNA"/>
</dbReference>
<evidence type="ECO:0000256" key="6">
    <source>
        <dbReference type="ARBA" id="ARBA00021212"/>
    </source>
</evidence>
<keyword evidence="8 23" id="KW-0436">Ligase</keyword>
<evidence type="ECO:0000313" key="23">
    <source>
        <dbReference type="EMBL" id="PVH23645.1"/>
    </source>
</evidence>
<evidence type="ECO:0000256" key="10">
    <source>
        <dbReference type="ARBA" id="ARBA00022741"/>
    </source>
</evidence>
<evidence type="ECO:0000256" key="7">
    <source>
        <dbReference type="ARBA" id="ARBA00022448"/>
    </source>
</evidence>
<dbReference type="InterPro" id="IPR006895">
    <property type="entry name" value="Znf_Sec23_Sec24"/>
</dbReference>
<dbReference type="SUPFAM" id="SSF82919">
    <property type="entry name" value="Zn-finger domain of Sec23/24"/>
    <property type="match status" value="1"/>
</dbReference>
<comment type="subcellular location">
    <subcellularLocation>
        <location evidence="2">Cytoplasmic vesicle</location>
        <location evidence="2">COPII-coated vesicle membrane</location>
        <topology evidence="2">Peripheral membrane protein</topology>
        <orientation evidence="2">Cytoplasmic side</orientation>
    </subcellularLocation>
    <subcellularLocation>
        <location evidence="3">Endoplasmic reticulum membrane</location>
        <topology evidence="3">Peripheral membrane protein</topology>
        <orientation evidence="3">Cytoplasmic side</orientation>
    </subcellularLocation>
    <subcellularLocation>
        <location evidence="1">Golgi apparatus membrane</location>
        <topology evidence="1">Peripheral membrane protein</topology>
        <orientation evidence="1">Cytoplasmic side</orientation>
    </subcellularLocation>
</comment>
<evidence type="ECO:0000256" key="5">
    <source>
        <dbReference type="ARBA" id="ARBA00013451"/>
    </source>
</evidence>
<accession>A0A2V1B0K2</accession>
<dbReference type="GO" id="GO:0006430">
    <property type="term" value="P:lysyl-tRNA aminoacylation"/>
    <property type="evidence" value="ECO:0007669"/>
    <property type="project" value="InterPro"/>
</dbReference>
<dbReference type="InterPro" id="IPR036180">
    <property type="entry name" value="Gelsolin-like_dom_sf"/>
</dbReference>
<dbReference type="InterPro" id="IPR012340">
    <property type="entry name" value="NA-bd_OB-fold"/>
</dbReference>
<evidence type="ECO:0000256" key="1">
    <source>
        <dbReference type="ARBA" id="ARBA00004255"/>
    </source>
</evidence>
<proteinExistence type="inferred from homology"/>
<dbReference type="EMBL" id="PKFO01000011">
    <property type="protein sequence ID" value="PVH23645.1"/>
    <property type="molecule type" value="Genomic_DNA"/>
</dbReference>
<dbReference type="Pfam" id="PF00626">
    <property type="entry name" value="Gelsolin"/>
    <property type="match status" value="1"/>
</dbReference>
<keyword evidence="15" id="KW-0653">Protein transport</keyword>
<dbReference type="GO" id="GO:0000139">
    <property type="term" value="C:Golgi membrane"/>
    <property type="evidence" value="ECO:0007669"/>
    <property type="project" value="UniProtKB-SubCell"/>
</dbReference>
<evidence type="ECO:0000256" key="16">
    <source>
        <dbReference type="ARBA" id="ARBA00023034"/>
    </source>
</evidence>
<dbReference type="InterPro" id="IPR029006">
    <property type="entry name" value="ADF-H/Gelsolin-like_dom_sf"/>
</dbReference>
<evidence type="ECO:0000256" key="20">
    <source>
        <dbReference type="ARBA" id="ARBA00025471"/>
    </source>
</evidence>
<dbReference type="FunFam" id="3.40.20.10:FF:000041">
    <property type="entry name" value="Protein transport protein SEC23"/>
    <property type="match status" value="1"/>
</dbReference>
<dbReference type="InterPro" id="IPR037364">
    <property type="entry name" value="Sec23"/>
</dbReference>
<dbReference type="Gene3D" id="2.30.30.380">
    <property type="entry name" value="Zn-finger domain of Sec23/24"/>
    <property type="match status" value="1"/>
</dbReference>
<comment type="caution">
    <text evidence="23">The sequence shown here is derived from an EMBL/GenBank/DDBJ whole genome shotgun (WGS) entry which is preliminary data.</text>
</comment>
<dbReference type="SUPFAM" id="SSF81811">
    <property type="entry name" value="Helical domain of Sec23/24"/>
    <property type="match status" value="1"/>
</dbReference>
<dbReference type="STRING" id="45357.A0A2V1B0K2"/>
<keyword evidence="11" id="KW-0256">Endoplasmic reticulum</keyword>
<dbReference type="InterPro" id="IPR044136">
    <property type="entry name" value="Lys-tRNA-ligase_II_N"/>
</dbReference>
<dbReference type="InterPro" id="IPR036465">
    <property type="entry name" value="vWFA_dom_sf"/>
</dbReference>
<dbReference type="Gene3D" id="3.30.930.10">
    <property type="entry name" value="Bira Bifunctional Protein, Domain 2"/>
    <property type="match status" value="1"/>
</dbReference>
<dbReference type="InterPro" id="IPR036174">
    <property type="entry name" value="Znf_Sec23_Sec24_sf"/>
</dbReference>
<dbReference type="Pfam" id="PF04810">
    <property type="entry name" value="zf-Sec23_Sec24"/>
    <property type="match status" value="1"/>
</dbReference>
<dbReference type="Pfam" id="PF08033">
    <property type="entry name" value="Sec23_BS"/>
    <property type="match status" value="1"/>
</dbReference>
<dbReference type="Gene3D" id="3.40.20.10">
    <property type="entry name" value="Severin"/>
    <property type="match status" value="1"/>
</dbReference>
<dbReference type="InterPro" id="IPR004364">
    <property type="entry name" value="Aa-tRNA-synt_II"/>
</dbReference>
<keyword evidence="9" id="KW-0479">Metal-binding</keyword>
<dbReference type="GO" id="GO:0005096">
    <property type="term" value="F:GTPase activator activity"/>
    <property type="evidence" value="ECO:0007669"/>
    <property type="project" value="TreeGrafter"/>
</dbReference>
<evidence type="ECO:0000256" key="19">
    <source>
        <dbReference type="ARBA" id="ARBA00023329"/>
    </source>
</evidence>
<dbReference type="Pfam" id="PF00152">
    <property type="entry name" value="tRNA-synt_2"/>
    <property type="match status" value="1"/>
</dbReference>
<dbReference type="GO" id="GO:0030127">
    <property type="term" value="C:COPII vesicle coat"/>
    <property type="evidence" value="ECO:0007669"/>
    <property type="project" value="InterPro"/>
</dbReference>
<dbReference type="Pfam" id="PF04811">
    <property type="entry name" value="Sec23_trunk"/>
    <property type="match status" value="1"/>
</dbReference>
<evidence type="ECO:0000256" key="13">
    <source>
        <dbReference type="ARBA" id="ARBA00022840"/>
    </source>
</evidence>
<keyword evidence="7" id="KW-0813">Transport</keyword>
<protein>
    <recommendedName>
        <fullName evidence="6">Protein transport protein SEC23</fullName>
    </recommendedName>
    <alternativeName>
        <fullName evidence="21">Lysyl-tRNA synthetase</fullName>
    </alternativeName>
    <alternativeName>
        <fullName evidence="5">Protein transport protein sec23</fullName>
    </alternativeName>
</protein>
<dbReference type="SUPFAM" id="SSF81995">
    <property type="entry name" value="beta-sandwich domain of Sec23/24"/>
    <property type="match status" value="1"/>
</dbReference>
<dbReference type="Pfam" id="PF04815">
    <property type="entry name" value="Sec23_helical"/>
    <property type="match status" value="1"/>
</dbReference>
<dbReference type="Gene3D" id="2.60.40.1670">
    <property type="entry name" value="beta-sandwich domain of Sec23/24"/>
    <property type="match status" value="1"/>
</dbReference>
<organism evidence="23 24">
    <name type="scientific">Candidozyma haemuli</name>
    <dbReference type="NCBI Taxonomy" id="45357"/>
    <lineage>
        <taxon>Eukaryota</taxon>
        <taxon>Fungi</taxon>
        <taxon>Dikarya</taxon>
        <taxon>Ascomycota</taxon>
        <taxon>Saccharomycotina</taxon>
        <taxon>Pichiomycetes</taxon>
        <taxon>Metschnikowiaceae</taxon>
        <taxon>Candidozyma</taxon>
    </lineage>
</organism>
<evidence type="ECO:0000313" key="24">
    <source>
        <dbReference type="Proteomes" id="UP000244309"/>
    </source>
</evidence>
<dbReference type="Gene3D" id="2.40.50.140">
    <property type="entry name" value="Nucleic acid-binding proteins"/>
    <property type="match status" value="1"/>
</dbReference>
<dbReference type="GO" id="GO:0005524">
    <property type="term" value="F:ATP binding"/>
    <property type="evidence" value="ECO:0007669"/>
    <property type="project" value="UniProtKB-KW"/>
</dbReference>
<evidence type="ECO:0000256" key="9">
    <source>
        <dbReference type="ARBA" id="ARBA00022723"/>
    </source>
</evidence>
<dbReference type="InterPro" id="IPR006900">
    <property type="entry name" value="Sec23/24_helical_dom"/>
</dbReference>
<evidence type="ECO:0000256" key="8">
    <source>
        <dbReference type="ARBA" id="ARBA00022598"/>
    </source>
</evidence>
<evidence type="ECO:0000256" key="14">
    <source>
        <dbReference type="ARBA" id="ARBA00022892"/>
    </source>
</evidence>
<dbReference type="GO" id="GO:0005789">
    <property type="term" value="C:endoplasmic reticulum membrane"/>
    <property type="evidence" value="ECO:0007669"/>
    <property type="project" value="UniProtKB-SubCell"/>
</dbReference>
<dbReference type="OrthoDB" id="10256289at2759"/>
<evidence type="ECO:0000256" key="12">
    <source>
        <dbReference type="ARBA" id="ARBA00022833"/>
    </source>
</evidence>
<keyword evidence="19" id="KW-0968">Cytoplasmic vesicle</keyword>
<dbReference type="PROSITE" id="PS50862">
    <property type="entry name" value="AA_TRNA_LIGASE_II"/>
    <property type="match status" value="1"/>
</dbReference>